<dbReference type="EMBL" id="KN839869">
    <property type="protein sequence ID" value="KIJ60751.1"/>
    <property type="molecule type" value="Genomic_DNA"/>
</dbReference>
<keyword evidence="2" id="KW-1185">Reference proteome</keyword>
<reference evidence="1 2" key="1">
    <citation type="submission" date="2014-04" db="EMBL/GenBank/DDBJ databases">
        <title>Evolutionary Origins and Diversification of the Mycorrhizal Mutualists.</title>
        <authorList>
            <consortium name="DOE Joint Genome Institute"/>
            <consortium name="Mycorrhizal Genomics Consortium"/>
            <person name="Kohler A."/>
            <person name="Kuo A."/>
            <person name="Nagy L.G."/>
            <person name="Floudas D."/>
            <person name="Copeland A."/>
            <person name="Barry K.W."/>
            <person name="Cichocki N."/>
            <person name="Veneault-Fourrey C."/>
            <person name="LaButti K."/>
            <person name="Lindquist E.A."/>
            <person name="Lipzen A."/>
            <person name="Lundell T."/>
            <person name="Morin E."/>
            <person name="Murat C."/>
            <person name="Riley R."/>
            <person name="Ohm R."/>
            <person name="Sun H."/>
            <person name="Tunlid A."/>
            <person name="Henrissat B."/>
            <person name="Grigoriev I.V."/>
            <person name="Hibbett D.S."/>
            <person name="Martin F."/>
        </authorList>
    </citation>
    <scope>NUCLEOTIDE SEQUENCE [LARGE SCALE GENOMIC DNA]</scope>
    <source>
        <strain evidence="1 2">MD-312</strain>
    </source>
</reference>
<organism evidence="1 2">
    <name type="scientific">Hydnomerulius pinastri MD-312</name>
    <dbReference type="NCBI Taxonomy" id="994086"/>
    <lineage>
        <taxon>Eukaryota</taxon>
        <taxon>Fungi</taxon>
        <taxon>Dikarya</taxon>
        <taxon>Basidiomycota</taxon>
        <taxon>Agaricomycotina</taxon>
        <taxon>Agaricomycetes</taxon>
        <taxon>Agaricomycetidae</taxon>
        <taxon>Boletales</taxon>
        <taxon>Boletales incertae sedis</taxon>
        <taxon>Leucogyrophana</taxon>
    </lineage>
</organism>
<dbReference type="Proteomes" id="UP000053820">
    <property type="component" value="Unassembled WGS sequence"/>
</dbReference>
<accession>A0A0C9WAW8</accession>
<evidence type="ECO:0000313" key="1">
    <source>
        <dbReference type="EMBL" id="KIJ60751.1"/>
    </source>
</evidence>
<protein>
    <submittedName>
        <fullName evidence="1">Unplaced genomic scaffold scaffold_35, whole genome shotgun sequence</fullName>
    </submittedName>
</protein>
<proteinExistence type="predicted"/>
<gene>
    <name evidence="1" type="ORF">HYDPIDRAFT_160411</name>
</gene>
<dbReference type="AlphaFoldDB" id="A0A0C9WAW8"/>
<sequence length="160" mass="18068">MAYQSQILNEPPSTMSPQDLETLRTIPVGLNDQEKMLFYEELIQHYSDSHPFLLVRIAESYHLCGAYSMALYLYRKVQTILSKLDIVDAILDDTIQQIAMLDDQKVSETLVASEQCKLSRPSPSRHAAYPTFPISIISSDMEAFQPTQISYRLASSSDGT</sequence>
<evidence type="ECO:0000313" key="2">
    <source>
        <dbReference type="Proteomes" id="UP000053820"/>
    </source>
</evidence>
<name>A0A0C9WAW8_9AGAM</name>
<dbReference type="HOGENOM" id="CLU_1652380_0_0_1"/>